<proteinExistence type="predicted"/>
<accession>A0AAJ1B0A5</accession>
<dbReference type="RefSeq" id="WP_173880205.1">
    <property type="nucleotide sequence ID" value="NZ_BAABXJ010000002.1"/>
</dbReference>
<feature type="signal peptide" evidence="1">
    <location>
        <begin position="1"/>
        <end position="30"/>
    </location>
</feature>
<dbReference type="AlphaFoldDB" id="A0AAJ1B0A5"/>
<comment type="caution">
    <text evidence="2">The sequence shown here is derived from an EMBL/GenBank/DDBJ whole genome shotgun (WGS) entry which is preliminary data.</text>
</comment>
<protein>
    <submittedName>
        <fullName evidence="2">Uncharacterized protein</fullName>
    </submittedName>
</protein>
<feature type="chain" id="PRO_5042490304" evidence="1">
    <location>
        <begin position="31"/>
        <end position="199"/>
    </location>
</feature>
<organism evidence="2 3">
    <name type="scientific">Mediterraneibacter gnavus</name>
    <name type="common">Ruminococcus gnavus</name>
    <dbReference type="NCBI Taxonomy" id="33038"/>
    <lineage>
        <taxon>Bacteria</taxon>
        <taxon>Bacillati</taxon>
        <taxon>Bacillota</taxon>
        <taxon>Clostridia</taxon>
        <taxon>Lachnospirales</taxon>
        <taxon>Lachnospiraceae</taxon>
        <taxon>Mediterraneibacter</taxon>
    </lineage>
</organism>
<dbReference type="Proteomes" id="UP001297422">
    <property type="component" value="Unassembled WGS sequence"/>
</dbReference>
<gene>
    <name evidence="2" type="ORF">LIQ10_17500</name>
</gene>
<evidence type="ECO:0000313" key="3">
    <source>
        <dbReference type="Proteomes" id="UP001297422"/>
    </source>
</evidence>
<reference evidence="2" key="1">
    <citation type="submission" date="2021-10" db="EMBL/GenBank/DDBJ databases">
        <title>Collection of gut derived symbiotic bacterial strains cultured from healthy donors.</title>
        <authorList>
            <person name="Lin H."/>
            <person name="Littmann E."/>
            <person name="Claire K."/>
            <person name="Pamer E."/>
        </authorList>
    </citation>
    <scope>NUCLEOTIDE SEQUENCE</scope>
    <source>
        <strain evidence="2">MSK.23.4</strain>
    </source>
</reference>
<dbReference type="EMBL" id="JAJBNC010000044">
    <property type="protein sequence ID" value="MCB5495506.1"/>
    <property type="molecule type" value="Genomic_DNA"/>
</dbReference>
<evidence type="ECO:0000313" key="2">
    <source>
        <dbReference type="EMBL" id="MCB5495506.1"/>
    </source>
</evidence>
<name>A0AAJ1B0A5_MEDGN</name>
<sequence length="199" mass="22166">MLKFKKKIFTILASLCLIFALSSSSLSVQASANFDTPAQESIAEFVEENTAPLDNSRTPLDTIYFSISEDGEFHPQTGDSSTYAAVEDVIIGSYTFYDDGSKNGKHYYEVQMRASTIDKRDYFTFSSLSCKPENNSKYLSASKATYPSYLKKTSISDAKQYYYDGSGPSSPYVWVKSSYTINGTTDYSIPAKKLTKPIK</sequence>
<keyword evidence="1" id="KW-0732">Signal</keyword>
<evidence type="ECO:0000256" key="1">
    <source>
        <dbReference type="SAM" id="SignalP"/>
    </source>
</evidence>